<name>A0A7J6C6X5_9TELE</name>
<evidence type="ECO:0000313" key="2">
    <source>
        <dbReference type="EMBL" id="KAF4101582.1"/>
    </source>
</evidence>
<comment type="caution">
    <text evidence="2">The sequence shown here is derived from an EMBL/GenBank/DDBJ whole genome shotgun (WGS) entry which is preliminary data.</text>
</comment>
<protein>
    <submittedName>
        <fullName evidence="2">Uncharacterized protein</fullName>
    </submittedName>
</protein>
<organism evidence="2 3">
    <name type="scientific">Onychostoma macrolepis</name>
    <dbReference type="NCBI Taxonomy" id="369639"/>
    <lineage>
        <taxon>Eukaryota</taxon>
        <taxon>Metazoa</taxon>
        <taxon>Chordata</taxon>
        <taxon>Craniata</taxon>
        <taxon>Vertebrata</taxon>
        <taxon>Euteleostomi</taxon>
        <taxon>Actinopterygii</taxon>
        <taxon>Neopterygii</taxon>
        <taxon>Teleostei</taxon>
        <taxon>Ostariophysi</taxon>
        <taxon>Cypriniformes</taxon>
        <taxon>Cyprinidae</taxon>
        <taxon>Acrossocheilinae</taxon>
        <taxon>Onychostoma</taxon>
    </lineage>
</organism>
<dbReference type="EMBL" id="JAAMOB010000018">
    <property type="protein sequence ID" value="KAF4101582.1"/>
    <property type="molecule type" value="Genomic_DNA"/>
</dbReference>
<feature type="compositionally biased region" description="Polar residues" evidence="1">
    <location>
        <begin position="163"/>
        <end position="175"/>
    </location>
</feature>
<evidence type="ECO:0000256" key="1">
    <source>
        <dbReference type="SAM" id="MobiDB-lite"/>
    </source>
</evidence>
<reference evidence="2 3" key="1">
    <citation type="submission" date="2020-04" db="EMBL/GenBank/DDBJ databases">
        <title>Chromosome-level genome assembly of a cyprinid fish Onychostoma macrolepis by integration of Nanopore Sequencing, Bionano and Hi-C technology.</title>
        <authorList>
            <person name="Wang D."/>
        </authorList>
    </citation>
    <scope>NUCLEOTIDE SEQUENCE [LARGE SCALE GENOMIC DNA]</scope>
    <source>
        <strain evidence="2">SWU-2019</strain>
        <tissue evidence="2">Muscle</tissue>
    </source>
</reference>
<evidence type="ECO:0000313" key="3">
    <source>
        <dbReference type="Proteomes" id="UP000579812"/>
    </source>
</evidence>
<dbReference type="Proteomes" id="UP000579812">
    <property type="component" value="Unassembled WGS sequence"/>
</dbReference>
<sequence>MQKWGSLQLRAQQDRAEEFQLDRIVLNPCRFYGRTFCQDIHSDDKVRHCPRNSMIGKDVQMSGTGKSHKGMLKQTGTTQEQPSETHREQMQKWGSLQLRAQQDRAEEFQLDRIVLNPCRFYGRTFCQDIHSDDKVRHCPRNSMIGKDVQMSGTGKSHKGMLKQSGTYGNNTGTTV</sequence>
<dbReference type="AlphaFoldDB" id="A0A7J6C6X5"/>
<proteinExistence type="predicted"/>
<keyword evidence="3" id="KW-1185">Reference proteome</keyword>
<feature type="region of interest" description="Disordered" evidence="1">
    <location>
        <begin position="55"/>
        <end position="85"/>
    </location>
</feature>
<feature type="region of interest" description="Disordered" evidence="1">
    <location>
        <begin position="146"/>
        <end position="175"/>
    </location>
</feature>
<accession>A0A7J6C6X5</accession>
<gene>
    <name evidence="2" type="ORF">G5714_018014</name>
</gene>